<dbReference type="Gene3D" id="3.30.110.10">
    <property type="entry name" value="Translation initiation factor 3 (IF-3), C-terminal domain"/>
    <property type="match status" value="1"/>
</dbReference>
<dbReference type="Gene3D" id="3.10.20.80">
    <property type="entry name" value="Translation initiation factor 3 (IF-3), N-terminal domain"/>
    <property type="match status" value="1"/>
</dbReference>
<comment type="caution">
    <text evidence="7">The sequence shown here is derived from an EMBL/GenBank/DDBJ whole genome shotgun (WGS) entry which is preliminary data.</text>
</comment>
<dbReference type="SUPFAM" id="SSF55200">
    <property type="entry name" value="Translation initiation factor IF3, C-terminal domain"/>
    <property type="match status" value="1"/>
</dbReference>
<dbReference type="STRING" id="1802401.A3B21_02180"/>
<dbReference type="InterPro" id="IPR036787">
    <property type="entry name" value="T_IF-3_N_sf"/>
</dbReference>
<feature type="domain" description="Translation initiation factor 3 N-terminal" evidence="6">
    <location>
        <begin position="19"/>
        <end position="86"/>
    </location>
</feature>
<dbReference type="Proteomes" id="UP000176897">
    <property type="component" value="Unassembled WGS sequence"/>
</dbReference>
<evidence type="ECO:0000259" key="5">
    <source>
        <dbReference type="Pfam" id="PF00707"/>
    </source>
</evidence>
<reference evidence="7 8" key="1">
    <citation type="journal article" date="2016" name="Nat. Commun.">
        <title>Thousands of microbial genomes shed light on interconnected biogeochemical processes in an aquifer system.</title>
        <authorList>
            <person name="Anantharaman K."/>
            <person name="Brown C.T."/>
            <person name="Hug L.A."/>
            <person name="Sharon I."/>
            <person name="Castelle C.J."/>
            <person name="Probst A.J."/>
            <person name="Thomas B.C."/>
            <person name="Singh A."/>
            <person name="Wilkins M.J."/>
            <person name="Karaoz U."/>
            <person name="Brodie E.L."/>
            <person name="Williams K.H."/>
            <person name="Hubbard S.S."/>
            <person name="Banfield J.F."/>
        </authorList>
    </citation>
    <scope>NUCLEOTIDE SEQUENCE [LARGE SCALE GENOMIC DNA]</scope>
</reference>
<dbReference type="PANTHER" id="PTHR10938">
    <property type="entry name" value="TRANSLATION INITIATION FACTOR IF-3"/>
    <property type="match status" value="1"/>
</dbReference>
<dbReference type="PANTHER" id="PTHR10938:SF0">
    <property type="entry name" value="TRANSLATION INITIATION FACTOR IF-3, MITOCHONDRIAL"/>
    <property type="match status" value="1"/>
</dbReference>
<dbReference type="GO" id="GO:0003743">
    <property type="term" value="F:translation initiation factor activity"/>
    <property type="evidence" value="ECO:0007669"/>
    <property type="project" value="UniProtKB-UniRule"/>
</dbReference>
<evidence type="ECO:0000256" key="1">
    <source>
        <dbReference type="ARBA" id="ARBA00005439"/>
    </source>
</evidence>
<dbReference type="InterPro" id="IPR036788">
    <property type="entry name" value="T_IF-3_C_sf"/>
</dbReference>
<evidence type="ECO:0000313" key="7">
    <source>
        <dbReference type="EMBL" id="OGL80160.1"/>
    </source>
</evidence>
<comment type="similarity">
    <text evidence="1">Belongs to the IF-3 family.</text>
</comment>
<keyword evidence="3" id="KW-0648">Protein biosynthesis</keyword>
<feature type="domain" description="Translation initiation factor 3 C-terminal" evidence="5">
    <location>
        <begin position="94"/>
        <end position="178"/>
    </location>
</feature>
<dbReference type="GO" id="GO:0005829">
    <property type="term" value="C:cytosol"/>
    <property type="evidence" value="ECO:0007669"/>
    <property type="project" value="TreeGrafter"/>
</dbReference>
<keyword evidence="2 7" id="KW-0396">Initiation factor</keyword>
<evidence type="ECO:0000256" key="3">
    <source>
        <dbReference type="ARBA" id="ARBA00022917"/>
    </source>
</evidence>
<organism evidence="7 8">
    <name type="scientific">Candidatus Uhrbacteria bacterium RIFCSPLOWO2_01_FULL_47_24</name>
    <dbReference type="NCBI Taxonomy" id="1802401"/>
    <lineage>
        <taxon>Bacteria</taxon>
        <taxon>Candidatus Uhriibacteriota</taxon>
    </lineage>
</organism>
<dbReference type="NCBIfam" id="TIGR00168">
    <property type="entry name" value="infC"/>
    <property type="match status" value="1"/>
</dbReference>
<dbReference type="AlphaFoldDB" id="A0A1F7UPD3"/>
<protein>
    <recommendedName>
        <fullName evidence="4">Translation initiation factor IF-3</fullName>
    </recommendedName>
</protein>
<evidence type="ECO:0000256" key="2">
    <source>
        <dbReference type="ARBA" id="ARBA00022540"/>
    </source>
</evidence>
<dbReference type="InterPro" id="IPR019815">
    <property type="entry name" value="Translation_initiation_fac_3_C"/>
</dbReference>
<dbReference type="GO" id="GO:0032790">
    <property type="term" value="P:ribosome disassembly"/>
    <property type="evidence" value="ECO:0007669"/>
    <property type="project" value="TreeGrafter"/>
</dbReference>
<dbReference type="GO" id="GO:0016020">
    <property type="term" value="C:membrane"/>
    <property type="evidence" value="ECO:0007669"/>
    <property type="project" value="TreeGrafter"/>
</dbReference>
<dbReference type="Pfam" id="PF00707">
    <property type="entry name" value="IF3_C"/>
    <property type="match status" value="1"/>
</dbReference>
<dbReference type="InterPro" id="IPR001288">
    <property type="entry name" value="Translation_initiation_fac_3"/>
</dbReference>
<evidence type="ECO:0000259" key="6">
    <source>
        <dbReference type="Pfam" id="PF05198"/>
    </source>
</evidence>
<dbReference type="GO" id="GO:0043022">
    <property type="term" value="F:ribosome binding"/>
    <property type="evidence" value="ECO:0007669"/>
    <property type="project" value="TreeGrafter"/>
</dbReference>
<sequence>MRISRHRPKPVQATLVRYNEWIRVPQVRVIDEHGEHLDVMDTSKALALARERGMDLVELNPGANPPVAKIIGYGQFKYQKEKEIRKQKVHAKTVEVKGIRLSLRIGEHDLQVRRDQAERFMSEGNRVRVEIILKGREREHADLARKILENFVASLPNIRIDQPFERQGGILSMVVAKK</sequence>
<dbReference type="SUPFAM" id="SSF54364">
    <property type="entry name" value="Translation initiation factor IF3, N-terminal domain"/>
    <property type="match status" value="1"/>
</dbReference>
<accession>A0A1F7UPD3</accession>
<proteinExistence type="inferred from homology"/>
<evidence type="ECO:0000313" key="8">
    <source>
        <dbReference type="Proteomes" id="UP000176897"/>
    </source>
</evidence>
<dbReference type="Pfam" id="PF05198">
    <property type="entry name" value="IF3_N"/>
    <property type="match status" value="1"/>
</dbReference>
<gene>
    <name evidence="7" type="ORF">A3B21_02180</name>
</gene>
<dbReference type="EMBL" id="MGEJ01000014">
    <property type="protein sequence ID" value="OGL80160.1"/>
    <property type="molecule type" value="Genomic_DNA"/>
</dbReference>
<evidence type="ECO:0000256" key="4">
    <source>
        <dbReference type="NCBIfam" id="TIGR00168"/>
    </source>
</evidence>
<dbReference type="InterPro" id="IPR019814">
    <property type="entry name" value="Translation_initiation_fac_3_N"/>
</dbReference>
<name>A0A1F7UPD3_9BACT</name>